<proteinExistence type="predicted"/>
<dbReference type="EMBL" id="JALAZD010000001">
    <property type="protein sequence ID" value="MCI0127633.1"/>
    <property type="molecule type" value="Genomic_DNA"/>
</dbReference>
<feature type="domain" description="N-acetyltransferase" evidence="1">
    <location>
        <begin position="39"/>
        <end position="206"/>
    </location>
</feature>
<keyword evidence="3" id="KW-1185">Reference proteome</keyword>
<accession>A0AA41UBL3</accession>
<dbReference type="Pfam" id="PF13302">
    <property type="entry name" value="Acetyltransf_3"/>
    <property type="match status" value="1"/>
</dbReference>
<reference evidence="2" key="1">
    <citation type="submission" date="2022-03" db="EMBL/GenBank/DDBJ databases">
        <title>The complete genome sequence of a Methyloterrigena soli.</title>
        <authorList>
            <person name="Zi Z."/>
        </authorList>
    </citation>
    <scope>NUCLEOTIDE SEQUENCE</scope>
    <source>
        <strain evidence="2">M48</strain>
    </source>
</reference>
<name>A0AA41UBL3_9HYPH</name>
<protein>
    <submittedName>
        <fullName evidence="2">GNAT family N-acetyltransferase</fullName>
    </submittedName>
</protein>
<organism evidence="2 3">
    <name type="scientific">Paradevosia shaoguanensis</name>
    <dbReference type="NCBI Taxonomy" id="1335043"/>
    <lineage>
        <taxon>Bacteria</taxon>
        <taxon>Pseudomonadati</taxon>
        <taxon>Pseudomonadota</taxon>
        <taxon>Alphaproteobacteria</taxon>
        <taxon>Hyphomicrobiales</taxon>
        <taxon>Devosiaceae</taxon>
        <taxon>Paradevosia</taxon>
    </lineage>
</organism>
<evidence type="ECO:0000259" key="1">
    <source>
        <dbReference type="PROSITE" id="PS51186"/>
    </source>
</evidence>
<dbReference type="InterPro" id="IPR000182">
    <property type="entry name" value="GNAT_dom"/>
</dbReference>
<dbReference type="CDD" id="cd04301">
    <property type="entry name" value="NAT_SF"/>
    <property type="match status" value="1"/>
</dbReference>
<dbReference type="InterPro" id="IPR016181">
    <property type="entry name" value="Acyl_CoA_acyltransferase"/>
</dbReference>
<dbReference type="Gene3D" id="3.40.630.30">
    <property type="match status" value="1"/>
</dbReference>
<evidence type="ECO:0000313" key="2">
    <source>
        <dbReference type="EMBL" id="MCI0127633.1"/>
    </source>
</evidence>
<dbReference type="PANTHER" id="PTHR43792:SF1">
    <property type="entry name" value="N-ACETYLTRANSFERASE DOMAIN-CONTAINING PROTEIN"/>
    <property type="match status" value="1"/>
</dbReference>
<dbReference type="PROSITE" id="PS51186">
    <property type="entry name" value="GNAT"/>
    <property type="match status" value="1"/>
</dbReference>
<gene>
    <name evidence="2" type="ORF">ML536_12440</name>
</gene>
<dbReference type="AlphaFoldDB" id="A0AA41UBL3"/>
<dbReference type="PANTHER" id="PTHR43792">
    <property type="entry name" value="GNAT FAMILY, PUTATIVE (AFU_ORTHOLOGUE AFUA_3G00765)-RELATED-RELATED"/>
    <property type="match status" value="1"/>
</dbReference>
<dbReference type="Proteomes" id="UP001156140">
    <property type="component" value="Unassembled WGS sequence"/>
</dbReference>
<comment type="caution">
    <text evidence="2">The sequence shown here is derived from an EMBL/GenBank/DDBJ whole genome shotgun (WGS) entry which is preliminary data.</text>
</comment>
<dbReference type="RefSeq" id="WP_281736057.1">
    <property type="nucleotide sequence ID" value="NZ_JAKETQ010000001.1"/>
</dbReference>
<dbReference type="SUPFAM" id="SSF55729">
    <property type="entry name" value="Acyl-CoA N-acyltransferases (Nat)"/>
    <property type="match status" value="1"/>
</dbReference>
<dbReference type="GO" id="GO:0016747">
    <property type="term" value="F:acyltransferase activity, transferring groups other than amino-acyl groups"/>
    <property type="evidence" value="ECO:0007669"/>
    <property type="project" value="InterPro"/>
</dbReference>
<evidence type="ECO:0000313" key="3">
    <source>
        <dbReference type="Proteomes" id="UP001156140"/>
    </source>
</evidence>
<sequence length="227" mass="25857">MRASNLQLTAVRLTTGAVAQNPENAMVYVPDYPIMTQRLRLRPFTRGDVEAVFAYRRREDVAQFLFDSPMTLETVTEAVQQRISQSALEQEGDKLVLAVDLRETGELIGEISLIWRSEIARQGELGYIFNPEFHGQGYATEASAALLDIGFSEIGLHRIMARCDARNSASWRVMERLGMRREAHFREHARFKGEWDEEFVYAILEDEWAARQAPSTLSADKERPAFG</sequence>
<dbReference type="InterPro" id="IPR051531">
    <property type="entry name" value="N-acetyltransferase"/>
</dbReference>